<keyword evidence="4" id="KW-1185">Reference proteome</keyword>
<evidence type="ECO:0000313" key="4">
    <source>
        <dbReference type="Proteomes" id="UP000272729"/>
    </source>
</evidence>
<gene>
    <name evidence="3" type="ORF">DFJ66_5104</name>
</gene>
<reference evidence="3 4" key="1">
    <citation type="submission" date="2018-10" db="EMBL/GenBank/DDBJ databases">
        <title>Sequencing the genomes of 1000 actinobacteria strains.</title>
        <authorList>
            <person name="Klenk H.-P."/>
        </authorList>
    </citation>
    <scope>NUCLEOTIDE SEQUENCE [LARGE SCALE GENOMIC DNA]</scope>
    <source>
        <strain evidence="3 4">DSM 43911</strain>
    </source>
</reference>
<feature type="transmembrane region" description="Helical" evidence="2">
    <location>
        <begin position="38"/>
        <end position="57"/>
    </location>
</feature>
<feature type="region of interest" description="Disordered" evidence="1">
    <location>
        <begin position="76"/>
        <end position="113"/>
    </location>
</feature>
<dbReference type="Proteomes" id="UP000272729">
    <property type="component" value="Unassembled WGS sequence"/>
</dbReference>
<evidence type="ECO:0000313" key="3">
    <source>
        <dbReference type="EMBL" id="RKT71809.1"/>
    </source>
</evidence>
<accession>A0A495XDR9</accession>
<dbReference type="EMBL" id="RBXR01000001">
    <property type="protein sequence ID" value="RKT71809.1"/>
    <property type="molecule type" value="Genomic_DNA"/>
</dbReference>
<evidence type="ECO:0000256" key="2">
    <source>
        <dbReference type="SAM" id="Phobius"/>
    </source>
</evidence>
<dbReference type="AlphaFoldDB" id="A0A495XDR9"/>
<keyword evidence="2" id="KW-0812">Transmembrane</keyword>
<dbReference type="RefSeq" id="WP_121224380.1">
    <property type="nucleotide sequence ID" value="NZ_JBIUBA010000001.1"/>
</dbReference>
<name>A0A495XDR9_9PSEU</name>
<feature type="compositionally biased region" description="Low complexity" evidence="1">
    <location>
        <begin position="76"/>
        <end position="102"/>
    </location>
</feature>
<evidence type="ECO:0000256" key="1">
    <source>
        <dbReference type="SAM" id="MobiDB-lite"/>
    </source>
</evidence>
<protein>
    <submittedName>
        <fullName evidence="3">Uncharacterized protein</fullName>
    </submittedName>
</protein>
<keyword evidence="2" id="KW-0472">Membrane</keyword>
<keyword evidence="2" id="KW-1133">Transmembrane helix</keyword>
<comment type="caution">
    <text evidence="3">The sequence shown here is derived from an EMBL/GenBank/DDBJ whole genome shotgun (WGS) entry which is preliminary data.</text>
</comment>
<organism evidence="3 4">
    <name type="scientific">Saccharothrix variisporea</name>
    <dbReference type="NCBI Taxonomy" id="543527"/>
    <lineage>
        <taxon>Bacteria</taxon>
        <taxon>Bacillati</taxon>
        <taxon>Actinomycetota</taxon>
        <taxon>Actinomycetes</taxon>
        <taxon>Pseudonocardiales</taxon>
        <taxon>Pseudonocardiaceae</taxon>
        <taxon>Saccharothrix</taxon>
    </lineage>
</organism>
<dbReference type="OrthoDB" id="3685449at2"/>
<sequence>MTDIKQTLETAFDGEPPLTLDLPGIMKTGKRRVTVRRVAAGVAVLATATVVCVPAMLGSSGGGGSVQVASQPTVSLTTTASPSTTSMATETTKPGTTGGPQTMPVPQPPRPVTDERAAQLTALLAGSLPAGARVAPIPGDPMTPWTFAASGNQYKSVTEVTTEAGRGMVLVYLVPGDEPKCEPGCETVRLPDGRTAFVSRSSFEERTLLLVDVAIPGGRVHVQVHNSSDKATSNGNAPLTAEEAVKVAAIPGLTF</sequence>
<proteinExistence type="predicted"/>